<organism evidence="1 2">
    <name type="scientific">Aurantiacibacter xanthus</name>
    <dbReference type="NCBI Taxonomy" id="1784712"/>
    <lineage>
        <taxon>Bacteria</taxon>
        <taxon>Pseudomonadati</taxon>
        <taxon>Pseudomonadota</taxon>
        <taxon>Alphaproteobacteria</taxon>
        <taxon>Sphingomonadales</taxon>
        <taxon>Erythrobacteraceae</taxon>
        <taxon>Aurantiacibacter</taxon>
    </lineage>
</organism>
<dbReference type="CDD" id="cd14789">
    <property type="entry name" value="Tiki"/>
    <property type="match status" value="1"/>
</dbReference>
<dbReference type="SUPFAM" id="SSF160904">
    <property type="entry name" value="Jann2411-like"/>
    <property type="match status" value="1"/>
</dbReference>
<dbReference type="InterPro" id="IPR047111">
    <property type="entry name" value="YbaP-like"/>
</dbReference>
<dbReference type="Proteomes" id="UP000265366">
    <property type="component" value="Unassembled WGS sequence"/>
</dbReference>
<name>A0A3A1PE39_9SPHN</name>
<dbReference type="AlphaFoldDB" id="A0A3A1PE39"/>
<comment type="caution">
    <text evidence="1">The sequence shown here is derived from an EMBL/GenBank/DDBJ whole genome shotgun (WGS) entry which is preliminary data.</text>
</comment>
<evidence type="ECO:0000313" key="2">
    <source>
        <dbReference type="Proteomes" id="UP000265366"/>
    </source>
</evidence>
<keyword evidence="2" id="KW-1185">Reference proteome</keyword>
<accession>A0A3A1PE39</accession>
<dbReference type="OrthoDB" id="9806326at2"/>
<dbReference type="InterPro" id="IPR002816">
    <property type="entry name" value="TraB/PrgY/GumN_fam"/>
</dbReference>
<reference evidence="1 2" key="1">
    <citation type="submission" date="2018-08" db="EMBL/GenBank/DDBJ databases">
        <title>Erythrobacter zhengii sp.nov., a bacterium isolated from deep-sea sediment.</title>
        <authorList>
            <person name="Fang C."/>
            <person name="Wu Y.-H."/>
            <person name="Sun C."/>
            <person name="Wang H."/>
            <person name="Cheng H."/>
            <person name="Meng F.-X."/>
            <person name="Wang C.-S."/>
            <person name="Xu X.-W."/>
        </authorList>
    </citation>
    <scope>NUCLEOTIDE SEQUENCE [LARGE SCALE GENOMIC DNA]</scope>
    <source>
        <strain evidence="1 2">CCTCC AB 2015396</strain>
    </source>
</reference>
<evidence type="ECO:0000313" key="1">
    <source>
        <dbReference type="EMBL" id="RIV91873.1"/>
    </source>
</evidence>
<dbReference type="PANTHER" id="PTHR40590:SF1">
    <property type="entry name" value="CYTOPLASMIC PROTEIN"/>
    <property type="match status" value="1"/>
</dbReference>
<dbReference type="Pfam" id="PF01963">
    <property type="entry name" value="TraB_PrgY_gumN"/>
    <property type="match status" value="1"/>
</dbReference>
<proteinExistence type="predicted"/>
<dbReference type="PANTHER" id="PTHR40590">
    <property type="entry name" value="CYTOPLASMIC PROTEIN-RELATED"/>
    <property type="match status" value="1"/>
</dbReference>
<dbReference type="InterPro" id="IPR023286">
    <property type="entry name" value="ABATE_dom_sf"/>
</dbReference>
<dbReference type="EMBL" id="QXFM01000015">
    <property type="protein sequence ID" value="RIV91873.1"/>
    <property type="molecule type" value="Genomic_DNA"/>
</dbReference>
<gene>
    <name evidence="1" type="ORF">D2V17_02235</name>
</gene>
<sequence length="325" mass="35183">MHPPSHWKPSPQSPISRGSVWKNRPMQLLKSLARAAGTIALMFTGGCAAADADPQYAAAPVPAGPALWKLADEDTTIYLFGTVHALPSDVQWYDGRVAAAFEASDELVTEIAMDDQLALTQALTGSAMLTDGQNLRDLMTPEDRKQYEQAMIDLGLPPGALDPVEPWYAAMNLSVLPLVQSGIDPAAGVDMVLTRAGANKRKDALETLEEQVALFDDMPVADQLTFLDATVEAVPDAARNLRELIDRWVVGDAVGLAAKMNEGLEDPALYQRLLIDRNRNWAGWIEHRLAEPGTVFIAVGAGHLAGDGSVQEQLAKRGYKVERVH</sequence>
<protein>
    <submittedName>
        <fullName evidence="1">TraB/GumN family protein</fullName>
    </submittedName>
</protein>